<keyword evidence="2" id="KW-1185">Reference proteome</keyword>
<dbReference type="Proteomes" id="UP000230423">
    <property type="component" value="Unassembled WGS sequence"/>
</dbReference>
<gene>
    <name evidence="1" type="ORF">TELCIR_21156</name>
</gene>
<evidence type="ECO:0000313" key="2">
    <source>
        <dbReference type="Proteomes" id="UP000230423"/>
    </source>
</evidence>
<organism evidence="1 2">
    <name type="scientific">Teladorsagia circumcincta</name>
    <name type="common">Brown stomach worm</name>
    <name type="synonym">Ostertagia circumcincta</name>
    <dbReference type="NCBI Taxonomy" id="45464"/>
    <lineage>
        <taxon>Eukaryota</taxon>
        <taxon>Metazoa</taxon>
        <taxon>Ecdysozoa</taxon>
        <taxon>Nematoda</taxon>
        <taxon>Chromadorea</taxon>
        <taxon>Rhabditida</taxon>
        <taxon>Rhabditina</taxon>
        <taxon>Rhabditomorpha</taxon>
        <taxon>Strongyloidea</taxon>
        <taxon>Trichostrongylidae</taxon>
        <taxon>Teladorsagia</taxon>
    </lineage>
</organism>
<name>A0A2G9THL6_TELCI</name>
<proteinExistence type="predicted"/>
<evidence type="ECO:0000313" key="1">
    <source>
        <dbReference type="EMBL" id="PIO57435.1"/>
    </source>
</evidence>
<protein>
    <submittedName>
        <fullName evidence="1">Uncharacterized protein</fullName>
    </submittedName>
</protein>
<sequence>MELNEEPIAATPLHLFGNITLAYHSHPGKCESVTQPQSSTATRNEALITAEMKEVDVKKFQISTVHAVDSWRESERT</sequence>
<dbReference type="AlphaFoldDB" id="A0A2G9THL6"/>
<reference evidence="1 2" key="1">
    <citation type="submission" date="2015-09" db="EMBL/GenBank/DDBJ databases">
        <title>Draft genome of the parasitic nematode Teladorsagia circumcincta isolate WARC Sus (inbred).</title>
        <authorList>
            <person name="Mitreva M."/>
        </authorList>
    </citation>
    <scope>NUCLEOTIDE SEQUENCE [LARGE SCALE GENOMIC DNA]</scope>
    <source>
        <strain evidence="1 2">S</strain>
    </source>
</reference>
<dbReference type="EMBL" id="KZ365550">
    <property type="protein sequence ID" value="PIO57435.1"/>
    <property type="molecule type" value="Genomic_DNA"/>
</dbReference>
<accession>A0A2G9THL6</accession>